<dbReference type="Pfam" id="PF06314">
    <property type="entry name" value="ADC"/>
    <property type="match status" value="1"/>
</dbReference>
<organism evidence="1 2">
    <name type="scientific">Mycolicibacterium vanbaalenii</name>
    <name type="common">Mycobacterium vanbaalenii</name>
    <dbReference type="NCBI Taxonomy" id="110539"/>
    <lineage>
        <taxon>Bacteria</taxon>
        <taxon>Bacillati</taxon>
        <taxon>Actinomycetota</taxon>
        <taxon>Actinomycetes</taxon>
        <taxon>Mycobacteriales</taxon>
        <taxon>Mycobacteriaceae</taxon>
        <taxon>Mycolicibacterium</taxon>
    </lineage>
</organism>
<reference evidence="1 2" key="1">
    <citation type="submission" date="2019-11" db="EMBL/GenBank/DDBJ databases">
        <authorList>
            <person name="Holert J."/>
        </authorList>
    </citation>
    <scope>NUCLEOTIDE SEQUENCE [LARGE SCALE GENOMIC DNA]</scope>
    <source>
        <strain evidence="1">BC8_1</strain>
    </source>
</reference>
<name>A0A5S9RAH9_MYCVN</name>
<dbReference type="SUPFAM" id="SSF160104">
    <property type="entry name" value="Acetoacetate decarboxylase-like"/>
    <property type="match status" value="1"/>
</dbReference>
<keyword evidence="2" id="KW-1185">Reference proteome</keyword>
<sequence length="294" mass="32059">MSEPRKGSSLHATAAGFKCQPDLRYDMPVVFGPSELPLVSRWGYLRNISIDFVTDYESVRPLVPTRLDISREPVVTFCRRSFDDVDYLGGRGYEEMCVGVAVTDPDSDESNAGMFWLALWVDDARAAAVGRELTGWPKLGGSFSPVEVDGTRGWRFGLAEYGNALIDGQVSSAEPLEREAFSRYTRDCAEGGYSYCQRHFEAIVDGDGVSQLTRTRTVFTPTSAFVGVGSLALRVPEWIAAPHSARIMAALTALPVLRWLPATVSEGSLSIDRGTTTALTDETVSALREVGATK</sequence>
<proteinExistence type="predicted"/>
<dbReference type="EMBL" id="CACSIP010000075">
    <property type="protein sequence ID" value="CAA0137574.1"/>
    <property type="molecule type" value="Genomic_DNA"/>
</dbReference>
<dbReference type="GO" id="GO:0047602">
    <property type="term" value="F:acetoacetate decarboxylase activity"/>
    <property type="evidence" value="ECO:0007669"/>
    <property type="project" value="UniProtKB-EC"/>
</dbReference>
<dbReference type="InterPro" id="IPR023375">
    <property type="entry name" value="ADC_dom_sf"/>
</dbReference>
<keyword evidence="1" id="KW-0456">Lyase</keyword>
<dbReference type="InterPro" id="IPR010451">
    <property type="entry name" value="Acetoacetate_decarboxylase"/>
</dbReference>
<evidence type="ECO:0000313" key="1">
    <source>
        <dbReference type="EMBL" id="CAA0137574.1"/>
    </source>
</evidence>
<evidence type="ECO:0000313" key="2">
    <source>
        <dbReference type="Proteomes" id="UP000430146"/>
    </source>
</evidence>
<accession>A0A5S9RAH9</accession>
<dbReference type="AlphaFoldDB" id="A0A5S9RAH9"/>
<dbReference type="Proteomes" id="UP000430146">
    <property type="component" value="Unassembled WGS sequence"/>
</dbReference>
<protein>
    <submittedName>
        <fullName evidence="1">Acetoacetate decarboxylase</fullName>
        <ecNumber evidence="1">4.1.1.4</ecNumber>
    </submittedName>
</protein>
<dbReference type="EC" id="4.1.1.4" evidence="1"/>
<dbReference type="Gene3D" id="2.40.400.10">
    <property type="entry name" value="Acetoacetate decarboxylase-like"/>
    <property type="match status" value="1"/>
</dbReference>
<gene>
    <name evidence="1" type="primary">adc_1</name>
    <name evidence="1" type="ORF">AELLOGFF_02296</name>
</gene>